<reference evidence="2" key="2">
    <citation type="submission" date="2021-04" db="EMBL/GenBank/DDBJ databases">
        <authorList>
            <person name="Gilroy R."/>
        </authorList>
    </citation>
    <scope>NUCLEOTIDE SEQUENCE</scope>
    <source>
        <strain evidence="2">ChiHjej13B12-752</strain>
    </source>
</reference>
<reference evidence="2" key="1">
    <citation type="journal article" date="2021" name="PeerJ">
        <title>Extensive microbial diversity within the chicken gut microbiome revealed by metagenomics and culture.</title>
        <authorList>
            <person name="Gilroy R."/>
            <person name="Ravi A."/>
            <person name="Getino M."/>
            <person name="Pursley I."/>
            <person name="Horton D.L."/>
            <person name="Alikhan N.F."/>
            <person name="Baker D."/>
            <person name="Gharbi K."/>
            <person name="Hall N."/>
            <person name="Watson M."/>
            <person name="Adriaenssens E.M."/>
            <person name="Foster-Nyarko E."/>
            <person name="Jarju S."/>
            <person name="Secka A."/>
            <person name="Antonio M."/>
            <person name="Oren A."/>
            <person name="Chaudhuri R.R."/>
            <person name="La Ragione R."/>
            <person name="Hildebrand F."/>
            <person name="Pallen M.J."/>
        </authorList>
    </citation>
    <scope>NUCLEOTIDE SEQUENCE</scope>
    <source>
        <strain evidence="2">ChiHjej13B12-752</strain>
    </source>
</reference>
<protein>
    <submittedName>
        <fullName evidence="2">Uncharacterized protein</fullName>
    </submittedName>
</protein>
<name>A0A9D1U1Y9_9STAP</name>
<comment type="caution">
    <text evidence="2">The sequence shown here is derived from an EMBL/GenBank/DDBJ whole genome shotgun (WGS) entry which is preliminary data.</text>
</comment>
<accession>A0A9D1U1Y9</accession>
<feature type="compositionally biased region" description="Basic and acidic residues" evidence="1">
    <location>
        <begin position="70"/>
        <end position="80"/>
    </location>
</feature>
<evidence type="ECO:0000256" key="1">
    <source>
        <dbReference type="SAM" id="MobiDB-lite"/>
    </source>
</evidence>
<gene>
    <name evidence="2" type="ORF">H9891_11460</name>
</gene>
<dbReference type="EMBL" id="DXHR01000036">
    <property type="protein sequence ID" value="HIW13759.1"/>
    <property type="molecule type" value="Genomic_DNA"/>
</dbReference>
<feature type="region of interest" description="Disordered" evidence="1">
    <location>
        <begin position="59"/>
        <end position="92"/>
    </location>
</feature>
<sequence>MDDKSNARRYFSDEEVLAAGGYSGFWSQQSTAGQIWTAGSDTAKSLLFTVLFKDVYRGGDAGESQSQKFPGKERRIEKHGNPASYGGRGTHC</sequence>
<proteinExistence type="predicted"/>
<dbReference type="AlphaFoldDB" id="A0A9D1U1Y9"/>
<evidence type="ECO:0000313" key="2">
    <source>
        <dbReference type="EMBL" id="HIW13759.1"/>
    </source>
</evidence>
<evidence type="ECO:0000313" key="3">
    <source>
        <dbReference type="Proteomes" id="UP000823989"/>
    </source>
</evidence>
<organism evidence="2 3">
    <name type="scientific">Candidatus Salinicoccus stercoripullorum</name>
    <dbReference type="NCBI Taxonomy" id="2838756"/>
    <lineage>
        <taxon>Bacteria</taxon>
        <taxon>Bacillati</taxon>
        <taxon>Bacillota</taxon>
        <taxon>Bacilli</taxon>
        <taxon>Bacillales</taxon>
        <taxon>Staphylococcaceae</taxon>
        <taxon>Salinicoccus</taxon>
    </lineage>
</organism>
<dbReference type="Proteomes" id="UP000823989">
    <property type="component" value="Unassembled WGS sequence"/>
</dbReference>